<organism evidence="1 2">
    <name type="scientific">Eretmocerus hayati</name>
    <dbReference type="NCBI Taxonomy" id="131215"/>
    <lineage>
        <taxon>Eukaryota</taxon>
        <taxon>Metazoa</taxon>
        <taxon>Ecdysozoa</taxon>
        <taxon>Arthropoda</taxon>
        <taxon>Hexapoda</taxon>
        <taxon>Insecta</taxon>
        <taxon>Pterygota</taxon>
        <taxon>Neoptera</taxon>
        <taxon>Endopterygota</taxon>
        <taxon>Hymenoptera</taxon>
        <taxon>Apocrita</taxon>
        <taxon>Proctotrupomorpha</taxon>
        <taxon>Chalcidoidea</taxon>
        <taxon>Aphelinidae</taxon>
        <taxon>Aphelininae</taxon>
        <taxon>Eretmocerus</taxon>
    </lineage>
</organism>
<evidence type="ECO:0000313" key="1">
    <source>
        <dbReference type="EMBL" id="KAJ8680118.1"/>
    </source>
</evidence>
<gene>
    <name evidence="1" type="ORF">QAD02_015905</name>
</gene>
<proteinExistence type="predicted"/>
<dbReference type="Proteomes" id="UP001239111">
    <property type="component" value="Chromosome 2"/>
</dbReference>
<dbReference type="EMBL" id="CM056742">
    <property type="protein sequence ID" value="KAJ8680118.1"/>
    <property type="molecule type" value="Genomic_DNA"/>
</dbReference>
<accession>A0ACC2PAK9</accession>
<comment type="caution">
    <text evidence="1">The sequence shown here is derived from an EMBL/GenBank/DDBJ whole genome shotgun (WGS) entry which is preliminary data.</text>
</comment>
<keyword evidence="2" id="KW-1185">Reference proteome</keyword>
<evidence type="ECO:0000313" key="2">
    <source>
        <dbReference type="Proteomes" id="UP001239111"/>
    </source>
</evidence>
<reference evidence="1" key="1">
    <citation type="submission" date="2023-04" db="EMBL/GenBank/DDBJ databases">
        <title>A chromosome-level genome assembly of the parasitoid wasp Eretmocerus hayati.</title>
        <authorList>
            <person name="Zhong Y."/>
            <person name="Liu S."/>
            <person name="Liu Y."/>
        </authorList>
    </citation>
    <scope>NUCLEOTIDE SEQUENCE</scope>
    <source>
        <strain evidence="1">ZJU_SS_LIU_2023</strain>
    </source>
</reference>
<name>A0ACC2PAK9_9HYME</name>
<sequence>MVLLTILDCGKYIQNIKRPEGNLYINISISFDNEEVFVTQYPSNSPYVALQIDKPEISVVGRIKFDKWGNKTVGLDSTWLDGTSKFHGAYIHGLAKYEVSKESQGACEIHNASLRNGIDGFTVDSTRLDTEDPGHSRYLKKLYNLTIHRINNCLKERLCSTISPLIEAEVEKGNSIDTSSGNLIPLEAHAQIEEDESSESQSDGSEKDSGESSDEETEQVDIDTFYSSIEQELDNEESEYSDNEAIGIPTISKATLSCGNARFHNLTDIKLRGRESKIGETSEGIRVAVPLELREANAHYHCSYNLPSKNEYSSNITVKAMQLKFKAILLVKKIEGECKSSVERVITLHPGEVALDSDNSSEEDVAYPIKKLIENAWEIETILEVENGLHKVLQQKLASIRC</sequence>
<protein>
    <submittedName>
        <fullName evidence="1">Uncharacterized protein</fullName>
    </submittedName>
</protein>